<reference evidence="4" key="2">
    <citation type="journal article" date="2023" name="Plants (Basel)">
        <title>Annotation of the Turnera subulata (Passifloraceae) Draft Genome Reveals the S-Locus Evolved after the Divergence of Turneroideae from Passifloroideae in a Stepwise Manner.</title>
        <authorList>
            <person name="Henning P.M."/>
            <person name="Roalson E.H."/>
            <person name="Mir W."/>
            <person name="McCubbin A.G."/>
            <person name="Shore J.S."/>
        </authorList>
    </citation>
    <scope>NUCLEOTIDE SEQUENCE</scope>
    <source>
        <strain evidence="4">F60SS</strain>
    </source>
</reference>
<keyword evidence="5" id="KW-1185">Reference proteome</keyword>
<sequence length="1750" mass="195406">MALPQFRVRAQSLEAGDPTVLSSNSAVVNGRPFVGKKEENGALVNGEIRGKVKREVLFDEGNGRLKTRTEKKLKTDDVSKDLEVLWDDGYGTKTVKDYLDGAKDMIQSDGGPPRWFCPVECGQPLKDSPVLLFCPGCLKSDAFTFQCMTAHHLKSFGGCIALAVAARNPKMDIVLILANPGNPMKMAMVDVEKRLPNRVQMEQLSRNLTAMLPSLSGLSDIIPKDTLLWKLKLLKSASAYANSRLHAVKAEVLLLSSGQDNMLPSEDEAKRLRSSLENCKVRYFKDNGHTILLVPANTVVKGGMILSQTICNPADQNSSLHLMKVLKFATGSAMFSTLDDGKIVRGLAGVPNEGPVLIVGYHMLMGIEIYSLVEEFLREKNIVVHGLAHPVLFTGNIEGSSPEFSIYDWMKVMGAVPVTGSNLFKLLSAKSHVLLYPGGAREALHYKGEQYKLFWPDQQEFVRMAARFGATIVPFGAVGEDDLAELVLDYNDLMQIPILNDYIRDSQRQAIRIRDESKGEVANQELFIPGLIPKLPGRAYFLFGKPIETKGKAEDLLKDKEYANEFYLQIKSEVENCMAYLLKKREEDPYRNVIDRTDKASLQGESTKFRSWFTFSCDQKSSSSGGKVVSGEIAGEKESKEVLVDGGNDEGKLEKEVVAPEENLQALWDDGYGEKTVKDFIDGAKEMIKLDDAGPPRWFCPPDCGQPLKDSPGLILLAWALLCTIKLSGRLVKFVEETVRMEHALSPKKPIYILGESFGACLALAVAARNPKIDLVTATTTVACPGGNPFKMAMANINPKLPSGTQVEQLVHNLLTMLPCLSFVCNIIPRDTLLWRLEQLKAAAAYANSRLPDVKAEVLVLSSGLDCLLPSGDEGQRLKSSLENCKVRHFRDNGHTILLEEGLNLLTVIKGTRKYRCSRRHDYVSDYVPPSISEINRGFEDLLVRFVSLATAPAMFSTLDDGKIVRGLAGIPTEGPVLLVGYHMLMGCEILPLIDEILKEKNIMVRGLGHPVLFSGINETITDWITVLGALPVNGSNLFKLLKEKSHVLLYPGGAREALHYKGEAYKLFWPNQQEFVRMAAKFGATIVPFGAVGEDDIAEMLLDYNDLMRIPGLNYCIRESNRNIIRIRDESKGEVANHDLFVPAFLPKVPGRFYYLFGKPVVTKGREDLLKHKENANQLYLQIQSEVEHCMDYLLEKREEDPYRTVTDRLVYRTLHSPMRQIKARCMGGDGSKLLTSRSIVGNGTFSIKDEGKKNPLVHGGSGKIKSGVVKSKAKDLEVFWDDGYGTKTVKDYLDGAKEMIKADGGPPRWFCPVECGQPLNDSPVLLFLPGNLVKMAMDVTDILSKDTLLWKMKLLKSGAAYANSRLHSVNAEVLIVASGKDHILPSGDEAQRLKSLLQDCIVRYFEDNGHTILLEDGKNLLTIMKSTRKYRRSRRRDMLSDFLPMSMSEYKRSFDGELGLYRMTTSSAMFSTLDDGRIVRGLSGVPNEGPVILVGYHMLMGIDIYTLAEEFLREKHIHIRGLAHIDMFTRLLEGTPSEHLQDRLSITGALPATPGSFCKLLSSKSHVLLFPGGSREALHYKGEEYNLFWPDQQEFVRMAARFGATIVPFGTVGEDDIFHLALDFHDLMKIPIINDQIRELIRHTTRIRDESKGEVANQNIFPPVVLPKIPCGRFYFLFGKPVRTKGKEMMLRDKANAEQLYLQIKSQVEDNIAYLLKKREEDPYRNIIDRTMYRALYSDLSEIPVFDL</sequence>
<comment type="caution">
    <text evidence="4">The sequence shown here is derived from an EMBL/GenBank/DDBJ whole genome shotgun (WGS) entry which is preliminary data.</text>
</comment>
<evidence type="ECO:0000313" key="5">
    <source>
        <dbReference type="Proteomes" id="UP001141552"/>
    </source>
</evidence>
<gene>
    <name evidence="4" type="ORF">Tsubulata_037672</name>
</gene>
<dbReference type="Proteomes" id="UP001141552">
    <property type="component" value="Unassembled WGS sequence"/>
</dbReference>
<evidence type="ECO:0000256" key="1">
    <source>
        <dbReference type="ARBA" id="ARBA00005420"/>
    </source>
</evidence>
<name>A0A9Q0FSE9_9ROSI</name>
<evidence type="ECO:0000256" key="3">
    <source>
        <dbReference type="ARBA" id="ARBA00023315"/>
    </source>
</evidence>
<protein>
    <recommendedName>
        <fullName evidence="6">Serine aminopeptidase S33 domain-containing protein</fullName>
    </recommendedName>
</protein>
<dbReference type="GO" id="GO:0016020">
    <property type="term" value="C:membrane"/>
    <property type="evidence" value="ECO:0007669"/>
    <property type="project" value="TreeGrafter"/>
</dbReference>
<dbReference type="SUPFAM" id="SSF53474">
    <property type="entry name" value="alpha/beta-Hydrolases"/>
    <property type="match status" value="3"/>
</dbReference>
<reference evidence="4" key="1">
    <citation type="submission" date="2022-02" db="EMBL/GenBank/DDBJ databases">
        <authorList>
            <person name="Henning P.M."/>
            <person name="McCubbin A.G."/>
            <person name="Shore J.S."/>
        </authorList>
    </citation>
    <scope>NUCLEOTIDE SEQUENCE</scope>
    <source>
        <strain evidence="4">F60SS</strain>
        <tissue evidence="4">Leaves</tissue>
    </source>
</reference>
<dbReference type="Pfam" id="PF03982">
    <property type="entry name" value="DAGAT"/>
    <property type="match status" value="3"/>
</dbReference>
<keyword evidence="2" id="KW-0808">Transferase</keyword>
<accession>A0A9Q0FSE9</accession>
<evidence type="ECO:0008006" key="6">
    <source>
        <dbReference type="Google" id="ProtNLM"/>
    </source>
</evidence>
<dbReference type="InterPro" id="IPR029058">
    <property type="entry name" value="AB_hydrolase_fold"/>
</dbReference>
<dbReference type="EMBL" id="JAKUCV010003984">
    <property type="protein sequence ID" value="KAJ4836959.1"/>
    <property type="molecule type" value="Genomic_DNA"/>
</dbReference>
<comment type="similarity">
    <text evidence="1">Belongs to the diacylglycerol acyltransferase family.</text>
</comment>
<dbReference type="InterPro" id="IPR007130">
    <property type="entry name" value="DAGAT"/>
</dbReference>
<dbReference type="OrthoDB" id="44277at2759"/>
<dbReference type="GO" id="GO:0019432">
    <property type="term" value="P:triglyceride biosynthetic process"/>
    <property type="evidence" value="ECO:0007669"/>
    <property type="project" value="UniProtKB-ARBA"/>
</dbReference>
<evidence type="ECO:0000256" key="2">
    <source>
        <dbReference type="ARBA" id="ARBA00022679"/>
    </source>
</evidence>
<evidence type="ECO:0000313" key="4">
    <source>
        <dbReference type="EMBL" id="KAJ4836959.1"/>
    </source>
</evidence>
<keyword evidence="3" id="KW-0012">Acyltransferase</keyword>
<proteinExistence type="inferred from homology"/>
<dbReference type="GO" id="GO:0004144">
    <property type="term" value="F:diacylglycerol O-acyltransferase activity"/>
    <property type="evidence" value="ECO:0007669"/>
    <property type="project" value="UniProtKB-ARBA"/>
</dbReference>
<dbReference type="Gene3D" id="3.40.50.1820">
    <property type="entry name" value="alpha/beta hydrolase"/>
    <property type="match status" value="2"/>
</dbReference>
<dbReference type="CDD" id="cd07987">
    <property type="entry name" value="LPLAT_MGAT-like"/>
    <property type="match status" value="3"/>
</dbReference>
<organism evidence="4 5">
    <name type="scientific">Turnera subulata</name>
    <dbReference type="NCBI Taxonomy" id="218843"/>
    <lineage>
        <taxon>Eukaryota</taxon>
        <taxon>Viridiplantae</taxon>
        <taxon>Streptophyta</taxon>
        <taxon>Embryophyta</taxon>
        <taxon>Tracheophyta</taxon>
        <taxon>Spermatophyta</taxon>
        <taxon>Magnoliopsida</taxon>
        <taxon>eudicotyledons</taxon>
        <taxon>Gunneridae</taxon>
        <taxon>Pentapetalae</taxon>
        <taxon>rosids</taxon>
        <taxon>fabids</taxon>
        <taxon>Malpighiales</taxon>
        <taxon>Passifloraceae</taxon>
        <taxon>Turnera</taxon>
    </lineage>
</organism>
<dbReference type="PANTHER" id="PTHR22753">
    <property type="entry name" value="TRANSMEMBRANE PROTEIN 68"/>
    <property type="match status" value="1"/>
</dbReference>
<dbReference type="PANTHER" id="PTHR22753:SF14">
    <property type="entry name" value="MONOACYLGLYCEROL_DIACYLGLYCEROL O-ACYLTRANSFERASE"/>
    <property type="match status" value="1"/>
</dbReference>